<dbReference type="RefSeq" id="WP_254158703.1">
    <property type="nucleotide sequence ID" value="NZ_CP100355.1"/>
</dbReference>
<dbReference type="GeneID" id="73288889"/>
<name>A0A9E7NC52_9EURY</name>
<dbReference type="Proteomes" id="UP001056855">
    <property type="component" value="Chromosome"/>
</dbReference>
<dbReference type="AlphaFoldDB" id="A0A9E7NC52"/>
<feature type="transmembrane region" description="Helical" evidence="1">
    <location>
        <begin position="39"/>
        <end position="62"/>
    </location>
</feature>
<organism evidence="2 3">
    <name type="scientific">Natronosalvus rutilus</name>
    <dbReference type="NCBI Taxonomy" id="2953753"/>
    <lineage>
        <taxon>Archaea</taxon>
        <taxon>Methanobacteriati</taxon>
        <taxon>Methanobacteriota</taxon>
        <taxon>Stenosarchaea group</taxon>
        <taxon>Halobacteria</taxon>
        <taxon>Halobacteriales</taxon>
        <taxon>Natrialbaceae</taxon>
        <taxon>Natronosalvus</taxon>
    </lineage>
</organism>
<keyword evidence="1" id="KW-0812">Transmembrane</keyword>
<gene>
    <name evidence="2" type="ORF">NGM29_02545</name>
</gene>
<feature type="transmembrane region" description="Helical" evidence="1">
    <location>
        <begin position="12"/>
        <end position="32"/>
    </location>
</feature>
<keyword evidence="3" id="KW-1185">Reference proteome</keyword>
<keyword evidence="1" id="KW-0472">Membrane</keyword>
<reference evidence="2" key="1">
    <citation type="submission" date="2022-06" db="EMBL/GenBank/DDBJ databases">
        <title>Diverse halophilic archaea isolated from saline environments.</title>
        <authorList>
            <person name="Cui H.-L."/>
        </authorList>
    </citation>
    <scope>NUCLEOTIDE SEQUENCE</scope>
    <source>
        <strain evidence="2">WLHS1</strain>
    </source>
</reference>
<proteinExistence type="predicted"/>
<keyword evidence="1" id="KW-1133">Transmembrane helix</keyword>
<sequence>MLQYIEPFTDIIFPVVYILFFVGTIAALALANRRFVRKAWLACFFALLLAVTVVGMTVMPVVEMHKFSQPNSEEMTYYEIRIVDSAGNELELDDRATPPMTGSRTSSVGQNMAYQYDDEERMEMGRFYIENVNRYRETVESGGPPIYTALEPPRYVDDQQWTAEQLENYEEFESISIYERTIVVNEDSDAVERNEETHLVTIDVANETVTENETALEDESA</sequence>
<accession>A0A9E7NC52</accession>
<evidence type="ECO:0000256" key="1">
    <source>
        <dbReference type="SAM" id="Phobius"/>
    </source>
</evidence>
<protein>
    <submittedName>
        <fullName evidence="2">DUF2029 domain-containing protein</fullName>
    </submittedName>
</protein>
<dbReference type="EMBL" id="CP100355">
    <property type="protein sequence ID" value="UTF54183.1"/>
    <property type="molecule type" value="Genomic_DNA"/>
</dbReference>
<evidence type="ECO:0000313" key="3">
    <source>
        <dbReference type="Proteomes" id="UP001056855"/>
    </source>
</evidence>
<evidence type="ECO:0000313" key="2">
    <source>
        <dbReference type="EMBL" id="UTF54183.1"/>
    </source>
</evidence>
<dbReference type="KEGG" id="sawl:NGM29_02545"/>